<comment type="caution">
    <text evidence="3">The sequence shown here is derived from an EMBL/GenBank/DDBJ whole genome shotgun (WGS) entry which is preliminary data.</text>
</comment>
<protein>
    <submittedName>
        <fullName evidence="3">DUF262 domain-containing protein</fullName>
    </submittedName>
</protein>
<evidence type="ECO:0000313" key="3">
    <source>
        <dbReference type="EMBL" id="MFC3957647.1"/>
    </source>
</evidence>
<feature type="domain" description="GmrSD restriction endonucleases C-terminal" evidence="2">
    <location>
        <begin position="401"/>
        <end position="550"/>
    </location>
</feature>
<evidence type="ECO:0000259" key="2">
    <source>
        <dbReference type="Pfam" id="PF07510"/>
    </source>
</evidence>
<evidence type="ECO:0000313" key="4">
    <source>
        <dbReference type="Proteomes" id="UP001595846"/>
    </source>
</evidence>
<dbReference type="InterPro" id="IPR004919">
    <property type="entry name" value="GmrSD_N"/>
</dbReference>
<dbReference type="PANTHER" id="PTHR35149">
    <property type="entry name" value="SLL5132 PROTEIN"/>
    <property type="match status" value="1"/>
</dbReference>
<dbReference type="GeneID" id="73903016"/>
<dbReference type="RefSeq" id="WP_256533873.1">
    <property type="nucleotide sequence ID" value="NZ_CP101824.1"/>
</dbReference>
<proteinExistence type="predicted"/>
<name>A0ABD5NKZ6_9EURY</name>
<sequence>MASQFDAEPADICDLFEGRKTLYKIPEYQRPYSWEKRHIDQLWDDLYEAWNAENNGDDSYFLGTVILVDNGEKRLDVLDGQQRITTLVIFYAVLRDFYSEELASQMGTIERRLEDSSGDDSTYRLRTGEKHQDEFETTILSGVDLSEDNNYTDAAKYTKNALKDKFEDPEELRDFYDFVELEVEIIQIETSDLSYAIRLFQTANTRGKDLTVSDLTKSYLLSLTSNDEQRKTVTESWKKLSSKFDDNYSRLDNLLSSYRLYLQETRAESSIYEELKEEFDSTLQGETSVVELARDIDRYAEEFLSVENDQSREMFMLSNLKHTQYWKTLLTTAKKQGFEDYEGLVDALVAMYYSYWVGGHTSAKIKNPSYDLLSLIKDGGSLNEVWEYIEEDRSSKNIAQKVRNNLGSDVYEASWHRPLLLAIEYRFTPDMKTSEIEPGQELHREHILPKKFTTAMENEQYWRENFSAEEAAKLRHSLGNLIPLEQEVHETVQQKSFPTKAAHYMGSDSTLASVAEDREATNFDLTRRVVEEYDDWTPENIIDYRDYLVKKSASLLKLEEDQLLQVEEAAE</sequence>
<dbReference type="Pfam" id="PF07510">
    <property type="entry name" value="GmrSD_C"/>
    <property type="match status" value="1"/>
</dbReference>
<reference evidence="3 4" key="1">
    <citation type="journal article" date="2019" name="Int. J. Syst. Evol. Microbiol.">
        <title>The Global Catalogue of Microorganisms (GCM) 10K type strain sequencing project: providing services to taxonomists for standard genome sequencing and annotation.</title>
        <authorList>
            <consortium name="The Broad Institute Genomics Platform"/>
            <consortium name="The Broad Institute Genome Sequencing Center for Infectious Disease"/>
            <person name="Wu L."/>
            <person name="Ma J."/>
        </authorList>
    </citation>
    <scope>NUCLEOTIDE SEQUENCE [LARGE SCALE GENOMIC DNA]</scope>
    <source>
        <strain evidence="3 4">IBRC-M 10256</strain>
    </source>
</reference>
<dbReference type="EMBL" id="JBHSAQ010000002">
    <property type="protein sequence ID" value="MFC3957647.1"/>
    <property type="molecule type" value="Genomic_DNA"/>
</dbReference>
<organism evidence="3 4">
    <name type="scientific">Halovivax cerinus</name>
    <dbReference type="NCBI Taxonomy" id="1487865"/>
    <lineage>
        <taxon>Archaea</taxon>
        <taxon>Methanobacteriati</taxon>
        <taxon>Methanobacteriota</taxon>
        <taxon>Stenosarchaea group</taxon>
        <taxon>Halobacteria</taxon>
        <taxon>Halobacteriales</taxon>
        <taxon>Natrialbaceae</taxon>
        <taxon>Halovivax</taxon>
    </lineage>
</organism>
<evidence type="ECO:0000259" key="1">
    <source>
        <dbReference type="Pfam" id="PF03235"/>
    </source>
</evidence>
<accession>A0ABD5NKZ6</accession>
<keyword evidence="4" id="KW-1185">Reference proteome</keyword>
<dbReference type="Pfam" id="PF03235">
    <property type="entry name" value="GmrSD_N"/>
    <property type="match status" value="1"/>
</dbReference>
<dbReference type="PANTHER" id="PTHR35149:SF2">
    <property type="entry name" value="DUF262 DOMAIN-CONTAINING PROTEIN"/>
    <property type="match status" value="1"/>
</dbReference>
<dbReference type="Proteomes" id="UP001595846">
    <property type="component" value="Unassembled WGS sequence"/>
</dbReference>
<dbReference type="InterPro" id="IPR011089">
    <property type="entry name" value="GmrSD_C"/>
</dbReference>
<gene>
    <name evidence="3" type="ORF">ACFOUR_04565</name>
</gene>
<feature type="domain" description="GmrSD restriction endonucleases N-terminal" evidence="1">
    <location>
        <begin position="13"/>
        <end position="221"/>
    </location>
</feature>
<dbReference type="AlphaFoldDB" id="A0ABD5NKZ6"/>